<dbReference type="SUPFAM" id="SSF51215">
    <property type="entry name" value="Regulatory protein AraC"/>
    <property type="match status" value="1"/>
</dbReference>
<evidence type="ECO:0000259" key="4">
    <source>
        <dbReference type="PROSITE" id="PS01124"/>
    </source>
</evidence>
<name>A0ABY3SCZ9_9BACL</name>
<proteinExistence type="predicted"/>
<reference evidence="5 6" key="1">
    <citation type="journal article" date="2024" name="Int. J. Syst. Evol. Microbiol.">
        <title>Paenibacillus hexagrammi sp. nov., a novel bacterium isolated from the gut content of Hexagrammos agrammus.</title>
        <authorList>
            <person name="Jung H.K."/>
            <person name="Kim D.G."/>
            <person name="Zin H."/>
            <person name="Park J."/>
            <person name="Jung H."/>
            <person name="Kim Y.O."/>
            <person name="Kong H.J."/>
            <person name="Kim J.W."/>
            <person name="Kim Y.S."/>
        </authorList>
    </citation>
    <scope>NUCLEOTIDE SEQUENCE [LARGE SCALE GENOMIC DNA]</scope>
    <source>
        <strain evidence="5 6">YPD9-1</strain>
    </source>
</reference>
<dbReference type="InterPro" id="IPR037923">
    <property type="entry name" value="HTH-like"/>
</dbReference>
<sequence length="273" mass="31195">MHKRLLLTPSADQPYPLFIESIGHHEDQEKIIRDEGYPYYHWLQTYSGEGELWTGGKCYRLSSCCGFLLPPSAQHAYSGITDVWCTQYITFGGPLAEAILHRLGLHDASMYRWESSTTLATSIMRILAKAETGNEYTGYDASADLYAFLMALKKHGQVNNRASISKQIMYLQPLLDFLEHHFADPDLGLTRMAEVLGITPRHMNTLFHHAFDLSPYTYLILLRLRKSKELLLSSPQITVKHVAEQSGFRDASHYVSSFRRHVGLTPEKFRQLN</sequence>
<dbReference type="PANTHER" id="PTHR43280:SF2">
    <property type="entry name" value="HTH-TYPE TRANSCRIPTIONAL REGULATOR EXSA"/>
    <property type="match status" value="1"/>
</dbReference>
<protein>
    <submittedName>
        <fullName evidence="5">AraC family transcriptional regulator</fullName>
    </submittedName>
</protein>
<dbReference type="SMART" id="SM00342">
    <property type="entry name" value="HTH_ARAC"/>
    <property type="match status" value="1"/>
</dbReference>
<keyword evidence="2" id="KW-0238">DNA-binding</keyword>
<dbReference type="PROSITE" id="PS01124">
    <property type="entry name" value="HTH_ARAC_FAMILY_2"/>
    <property type="match status" value="1"/>
</dbReference>
<evidence type="ECO:0000256" key="1">
    <source>
        <dbReference type="ARBA" id="ARBA00023015"/>
    </source>
</evidence>
<dbReference type="Pfam" id="PF12833">
    <property type="entry name" value="HTH_18"/>
    <property type="match status" value="1"/>
</dbReference>
<keyword evidence="1" id="KW-0805">Transcription regulation</keyword>
<dbReference type="Gene3D" id="1.10.10.60">
    <property type="entry name" value="Homeodomain-like"/>
    <property type="match status" value="1"/>
</dbReference>
<dbReference type="Proteomes" id="UP001649230">
    <property type="component" value="Chromosome"/>
</dbReference>
<accession>A0ABY3SCZ9</accession>
<evidence type="ECO:0000256" key="3">
    <source>
        <dbReference type="ARBA" id="ARBA00023163"/>
    </source>
</evidence>
<keyword evidence="6" id="KW-1185">Reference proteome</keyword>
<keyword evidence="3" id="KW-0804">Transcription</keyword>
<dbReference type="InterPro" id="IPR018060">
    <property type="entry name" value="HTH_AraC"/>
</dbReference>
<dbReference type="SUPFAM" id="SSF46689">
    <property type="entry name" value="Homeodomain-like"/>
    <property type="match status" value="1"/>
</dbReference>
<evidence type="ECO:0000313" key="5">
    <source>
        <dbReference type="EMBL" id="UJF31280.1"/>
    </source>
</evidence>
<dbReference type="RefSeq" id="WP_235117627.1">
    <property type="nucleotide sequence ID" value="NZ_CP090978.1"/>
</dbReference>
<evidence type="ECO:0000313" key="6">
    <source>
        <dbReference type="Proteomes" id="UP001649230"/>
    </source>
</evidence>
<organism evidence="5 6">
    <name type="scientific">Paenibacillus hexagrammi</name>
    <dbReference type="NCBI Taxonomy" id="2908839"/>
    <lineage>
        <taxon>Bacteria</taxon>
        <taxon>Bacillati</taxon>
        <taxon>Bacillota</taxon>
        <taxon>Bacilli</taxon>
        <taxon>Bacillales</taxon>
        <taxon>Paenibacillaceae</taxon>
        <taxon>Paenibacillus</taxon>
    </lineage>
</organism>
<dbReference type="InterPro" id="IPR009057">
    <property type="entry name" value="Homeodomain-like_sf"/>
</dbReference>
<evidence type="ECO:0000256" key="2">
    <source>
        <dbReference type="ARBA" id="ARBA00023125"/>
    </source>
</evidence>
<feature type="domain" description="HTH araC/xylS-type" evidence="4">
    <location>
        <begin position="172"/>
        <end position="272"/>
    </location>
</feature>
<dbReference type="Pfam" id="PF02311">
    <property type="entry name" value="AraC_binding"/>
    <property type="match status" value="1"/>
</dbReference>
<dbReference type="EMBL" id="CP090978">
    <property type="protein sequence ID" value="UJF31280.1"/>
    <property type="molecule type" value="Genomic_DNA"/>
</dbReference>
<dbReference type="PANTHER" id="PTHR43280">
    <property type="entry name" value="ARAC-FAMILY TRANSCRIPTIONAL REGULATOR"/>
    <property type="match status" value="1"/>
</dbReference>
<gene>
    <name evidence="5" type="ORF">L0M14_15545</name>
</gene>
<dbReference type="InterPro" id="IPR003313">
    <property type="entry name" value="AraC-bd"/>
</dbReference>